<accession>A0A9D1R9I9</accession>
<evidence type="ECO:0000259" key="5">
    <source>
        <dbReference type="Pfam" id="PF01514"/>
    </source>
</evidence>
<dbReference type="PANTHER" id="PTHR30046">
    <property type="entry name" value="FLAGELLAR M-RING PROTEIN"/>
    <property type="match status" value="1"/>
</dbReference>
<dbReference type="AlphaFoldDB" id="A0A9D1R9I9"/>
<sequence>MADKLKEIPAKVLEWWNKFTARQKTIIIGIGAVVIFTFAIIIYVFSQPQYSRLIECETTADAAEVIDILDGAGITHRESSDGLKIDVETSQLSSANVALGSAGYVPDDYSPEDALSGGMSTTASDKEKLWGVYLENQLSKDLTNLSNVKSATVRLHIPDQDGTLIAQQQESSAFIQLELDGTFTSANAAAVAKAAATYLGNETTANITIIDSDSNILFEGGEDYTSAGIANSMQELQNQAESMVANQVKKVLFGTNQYNAIEVTSHLTMDYANYEETVKEYYANDGREEGMISHQDTFDSESDSGGSAVPGAESNDGTVEVYPDSGTTSSTQSETSTDYLPNESINYKVTPAGSIDYSQSSISITAITWNEIHEEDVERQGLLDGTSWEEYKSANSADVKMDVDPDFYSIVANATGISEDNITIVAYESPVFYDREGMNVSWTTILSIMMLVMILALLAFVVLRSMRTRTEVAREEELSVENLLQSTPGPELEDIDVEAKSETRKLIEKFVDENPEAAASLLRNWLNEDWN</sequence>
<dbReference type="InterPro" id="IPR043427">
    <property type="entry name" value="YscJ/FliF"/>
</dbReference>
<dbReference type="InterPro" id="IPR045851">
    <property type="entry name" value="AMP-bd_C_sf"/>
</dbReference>
<keyword evidence="7" id="KW-0966">Cell projection</keyword>
<comment type="subcellular location">
    <subcellularLocation>
        <location evidence="1">Membrane</location>
    </subcellularLocation>
</comment>
<dbReference type="EMBL" id="DXGH01000073">
    <property type="protein sequence ID" value="HIW82552.1"/>
    <property type="molecule type" value="Genomic_DNA"/>
</dbReference>
<evidence type="ECO:0000256" key="3">
    <source>
        <dbReference type="SAM" id="MobiDB-lite"/>
    </source>
</evidence>
<reference evidence="7" key="1">
    <citation type="journal article" date="2021" name="PeerJ">
        <title>Extensive microbial diversity within the chicken gut microbiome revealed by metagenomics and culture.</title>
        <authorList>
            <person name="Gilroy R."/>
            <person name="Ravi A."/>
            <person name="Getino M."/>
            <person name="Pursley I."/>
            <person name="Horton D.L."/>
            <person name="Alikhan N.F."/>
            <person name="Baker D."/>
            <person name="Gharbi K."/>
            <person name="Hall N."/>
            <person name="Watson M."/>
            <person name="Adriaenssens E.M."/>
            <person name="Foster-Nyarko E."/>
            <person name="Jarju S."/>
            <person name="Secka A."/>
            <person name="Antonio M."/>
            <person name="Oren A."/>
            <person name="Chaudhuri R.R."/>
            <person name="La Ragione R."/>
            <person name="Hildebrand F."/>
            <person name="Pallen M.J."/>
        </authorList>
    </citation>
    <scope>NUCLEOTIDE SEQUENCE</scope>
    <source>
        <strain evidence="7">CHK195-6426</strain>
    </source>
</reference>
<dbReference type="PANTHER" id="PTHR30046:SF0">
    <property type="entry name" value="FLAGELLAR M-RING PROTEIN"/>
    <property type="match status" value="1"/>
</dbReference>
<keyword evidence="7" id="KW-0969">Cilium</keyword>
<feature type="transmembrane region" description="Helical" evidence="4">
    <location>
        <begin position="440"/>
        <end position="463"/>
    </location>
</feature>
<proteinExistence type="predicted"/>
<feature type="domain" description="Flagellar M-ring N-terminal" evidence="5">
    <location>
        <begin position="46"/>
        <end position="218"/>
    </location>
</feature>
<gene>
    <name evidence="7" type="ORF">H9742_13705</name>
</gene>
<dbReference type="Pfam" id="PF08345">
    <property type="entry name" value="YscJ_FliF_C"/>
    <property type="match status" value="1"/>
</dbReference>
<keyword evidence="7" id="KW-0282">Flagellum</keyword>
<dbReference type="InterPro" id="IPR006182">
    <property type="entry name" value="FliF_N_dom"/>
</dbReference>
<reference evidence="7" key="2">
    <citation type="submission" date="2021-04" db="EMBL/GenBank/DDBJ databases">
        <authorList>
            <person name="Gilroy R."/>
        </authorList>
    </citation>
    <scope>NUCLEOTIDE SEQUENCE</scope>
    <source>
        <strain evidence="7">CHK195-6426</strain>
    </source>
</reference>
<organism evidence="7 8">
    <name type="scientific">Candidatus Acetatifactor stercoripullorum</name>
    <dbReference type="NCBI Taxonomy" id="2838414"/>
    <lineage>
        <taxon>Bacteria</taxon>
        <taxon>Bacillati</taxon>
        <taxon>Bacillota</taxon>
        <taxon>Clostridia</taxon>
        <taxon>Lachnospirales</taxon>
        <taxon>Lachnospiraceae</taxon>
        <taxon>Acetatifactor</taxon>
    </lineage>
</organism>
<dbReference type="GO" id="GO:0016020">
    <property type="term" value="C:membrane"/>
    <property type="evidence" value="ECO:0007669"/>
    <property type="project" value="UniProtKB-SubCell"/>
</dbReference>
<evidence type="ECO:0000256" key="4">
    <source>
        <dbReference type="SAM" id="Phobius"/>
    </source>
</evidence>
<evidence type="ECO:0000256" key="1">
    <source>
        <dbReference type="ARBA" id="ARBA00004370"/>
    </source>
</evidence>
<keyword evidence="4" id="KW-0812">Transmembrane</keyword>
<name>A0A9D1R9I9_9FIRM</name>
<feature type="domain" description="Flagellar M-ring C-terminal" evidence="6">
    <location>
        <begin position="260"/>
        <end position="424"/>
    </location>
</feature>
<dbReference type="Proteomes" id="UP000824265">
    <property type="component" value="Unassembled WGS sequence"/>
</dbReference>
<comment type="caution">
    <text evidence="7">The sequence shown here is derived from an EMBL/GenBank/DDBJ whole genome shotgun (WGS) entry which is preliminary data.</text>
</comment>
<evidence type="ECO:0000313" key="8">
    <source>
        <dbReference type="Proteomes" id="UP000824265"/>
    </source>
</evidence>
<feature type="compositionally biased region" description="Low complexity" evidence="3">
    <location>
        <begin position="325"/>
        <end position="337"/>
    </location>
</feature>
<keyword evidence="4" id="KW-1133">Transmembrane helix</keyword>
<feature type="transmembrane region" description="Helical" evidence="4">
    <location>
        <begin position="26"/>
        <end position="46"/>
    </location>
</feature>
<evidence type="ECO:0000259" key="6">
    <source>
        <dbReference type="Pfam" id="PF08345"/>
    </source>
</evidence>
<evidence type="ECO:0000313" key="7">
    <source>
        <dbReference type="EMBL" id="HIW82552.1"/>
    </source>
</evidence>
<dbReference type="InterPro" id="IPR013556">
    <property type="entry name" value="Flag_M-ring_C"/>
</dbReference>
<evidence type="ECO:0000256" key="2">
    <source>
        <dbReference type="ARBA" id="ARBA00023136"/>
    </source>
</evidence>
<feature type="region of interest" description="Disordered" evidence="3">
    <location>
        <begin position="295"/>
        <end position="344"/>
    </location>
</feature>
<dbReference type="Pfam" id="PF01514">
    <property type="entry name" value="YscJ_FliF"/>
    <property type="match status" value="1"/>
</dbReference>
<keyword evidence="2 4" id="KW-0472">Membrane</keyword>
<dbReference type="Gene3D" id="3.30.300.30">
    <property type="match status" value="1"/>
</dbReference>
<protein>
    <submittedName>
        <fullName evidence="7">Flagellar M-ring protein FliF</fullName>
    </submittedName>
</protein>